<feature type="region of interest" description="Disordered" evidence="1">
    <location>
        <begin position="102"/>
        <end position="122"/>
    </location>
</feature>
<gene>
    <name evidence="2" type="ORF">K469DRAFT_697481</name>
</gene>
<reference evidence="2" key="1">
    <citation type="journal article" date="2020" name="Stud. Mycol.">
        <title>101 Dothideomycetes genomes: a test case for predicting lifestyles and emergence of pathogens.</title>
        <authorList>
            <person name="Haridas S."/>
            <person name="Albert R."/>
            <person name="Binder M."/>
            <person name="Bloem J."/>
            <person name="Labutti K."/>
            <person name="Salamov A."/>
            <person name="Andreopoulos B."/>
            <person name="Baker S."/>
            <person name="Barry K."/>
            <person name="Bills G."/>
            <person name="Bluhm B."/>
            <person name="Cannon C."/>
            <person name="Castanera R."/>
            <person name="Culley D."/>
            <person name="Daum C."/>
            <person name="Ezra D."/>
            <person name="Gonzalez J."/>
            <person name="Henrissat B."/>
            <person name="Kuo A."/>
            <person name="Liang C."/>
            <person name="Lipzen A."/>
            <person name="Lutzoni F."/>
            <person name="Magnuson J."/>
            <person name="Mondo S."/>
            <person name="Nolan M."/>
            <person name="Ohm R."/>
            <person name="Pangilinan J."/>
            <person name="Park H.-J."/>
            <person name="Ramirez L."/>
            <person name="Alfaro M."/>
            <person name="Sun H."/>
            <person name="Tritt A."/>
            <person name="Yoshinaga Y."/>
            <person name="Zwiers L.-H."/>
            <person name="Turgeon B."/>
            <person name="Goodwin S."/>
            <person name="Spatafora J."/>
            <person name="Crous P."/>
            <person name="Grigoriev I."/>
        </authorList>
    </citation>
    <scope>NUCLEOTIDE SEQUENCE</scope>
    <source>
        <strain evidence="2">CBS 207.26</strain>
    </source>
</reference>
<feature type="compositionally biased region" description="Polar residues" evidence="1">
    <location>
        <begin position="7"/>
        <end position="20"/>
    </location>
</feature>
<evidence type="ECO:0000313" key="2">
    <source>
        <dbReference type="EMBL" id="KAF2177123.1"/>
    </source>
</evidence>
<feature type="region of interest" description="Disordered" evidence="1">
    <location>
        <begin position="1"/>
        <end position="29"/>
    </location>
</feature>
<evidence type="ECO:0000313" key="3">
    <source>
        <dbReference type="Proteomes" id="UP000800200"/>
    </source>
</evidence>
<proteinExistence type="predicted"/>
<sequence>MYGGLSTAETSEPDLSTLTPDGSLPENVEASEVKTTSPALGALGWLKRAIHKNTNPITGPAERNWSVYGFIQNKSRNRLGNPKADMLVYLFTNLRIRDQINSEDPQYFDGGEVGEEEPELVEDDDNGDLLQVIESLAIARETEEMAKLTNYDE</sequence>
<name>A0A6A6DDP8_9PEZI</name>
<organism evidence="2 3">
    <name type="scientific">Zopfia rhizophila CBS 207.26</name>
    <dbReference type="NCBI Taxonomy" id="1314779"/>
    <lineage>
        <taxon>Eukaryota</taxon>
        <taxon>Fungi</taxon>
        <taxon>Dikarya</taxon>
        <taxon>Ascomycota</taxon>
        <taxon>Pezizomycotina</taxon>
        <taxon>Dothideomycetes</taxon>
        <taxon>Dothideomycetes incertae sedis</taxon>
        <taxon>Zopfiaceae</taxon>
        <taxon>Zopfia</taxon>
    </lineage>
</organism>
<accession>A0A6A6DDP8</accession>
<evidence type="ECO:0008006" key="4">
    <source>
        <dbReference type="Google" id="ProtNLM"/>
    </source>
</evidence>
<dbReference type="OrthoDB" id="125165at2759"/>
<feature type="compositionally biased region" description="Acidic residues" evidence="1">
    <location>
        <begin position="112"/>
        <end position="122"/>
    </location>
</feature>
<dbReference type="Proteomes" id="UP000800200">
    <property type="component" value="Unassembled WGS sequence"/>
</dbReference>
<protein>
    <recommendedName>
        <fullName evidence="4">HAT C-terminal dimerisation domain-containing protein</fullName>
    </recommendedName>
</protein>
<keyword evidence="3" id="KW-1185">Reference proteome</keyword>
<evidence type="ECO:0000256" key="1">
    <source>
        <dbReference type="SAM" id="MobiDB-lite"/>
    </source>
</evidence>
<dbReference type="EMBL" id="ML994694">
    <property type="protein sequence ID" value="KAF2177123.1"/>
    <property type="molecule type" value="Genomic_DNA"/>
</dbReference>
<dbReference type="AlphaFoldDB" id="A0A6A6DDP8"/>